<dbReference type="Proteomes" id="UP000559809">
    <property type="component" value="Unassembled WGS sequence"/>
</dbReference>
<dbReference type="Pfam" id="PF02852">
    <property type="entry name" value="Pyr_redox_dim"/>
    <property type="match status" value="1"/>
</dbReference>
<dbReference type="EMBL" id="JACCEM010000010">
    <property type="protein sequence ID" value="NYT51227.1"/>
    <property type="molecule type" value="Genomic_DNA"/>
</dbReference>
<name>A0A853G4Y1_9BURK</name>
<evidence type="ECO:0000259" key="5">
    <source>
        <dbReference type="Pfam" id="PF07992"/>
    </source>
</evidence>
<dbReference type="GO" id="GO:0050660">
    <property type="term" value="F:flavin adenine dinucleotide binding"/>
    <property type="evidence" value="ECO:0007669"/>
    <property type="project" value="TreeGrafter"/>
</dbReference>
<evidence type="ECO:0000256" key="2">
    <source>
        <dbReference type="ARBA" id="ARBA00022630"/>
    </source>
</evidence>
<feature type="domain" description="Pyridine nucleotide-disulphide oxidoreductase dimerisation" evidence="4">
    <location>
        <begin position="346"/>
        <end position="449"/>
    </location>
</feature>
<feature type="domain" description="FAD/NAD(P)-binding" evidence="5">
    <location>
        <begin position="8"/>
        <end position="318"/>
    </location>
</feature>
<evidence type="ECO:0000256" key="3">
    <source>
        <dbReference type="ARBA" id="ARBA00022827"/>
    </source>
</evidence>
<reference evidence="6 7" key="1">
    <citation type="submission" date="2020-07" db="EMBL/GenBank/DDBJ databases">
        <title>Taxonomic revisions and descriptions of new bacterial species based on genomic comparisons in the high-G+C-content subgroup of the family Alcaligenaceae.</title>
        <authorList>
            <person name="Szabo A."/>
            <person name="Felfoldi T."/>
        </authorList>
    </citation>
    <scope>NUCLEOTIDE SEQUENCE [LARGE SCALE GENOMIC DNA]</scope>
    <source>
        <strain evidence="6 7">LMG 24012</strain>
    </source>
</reference>
<dbReference type="InterPro" id="IPR036188">
    <property type="entry name" value="FAD/NAD-bd_sf"/>
</dbReference>
<evidence type="ECO:0000313" key="6">
    <source>
        <dbReference type="EMBL" id="NYT51227.1"/>
    </source>
</evidence>
<dbReference type="InterPro" id="IPR016156">
    <property type="entry name" value="FAD/NAD-linked_Rdtase_dimer_sf"/>
</dbReference>
<dbReference type="PRINTS" id="PR00368">
    <property type="entry name" value="FADPNR"/>
</dbReference>
<dbReference type="SUPFAM" id="SSF51905">
    <property type="entry name" value="FAD/NAD(P)-binding domain"/>
    <property type="match status" value="2"/>
</dbReference>
<proteinExistence type="predicted"/>
<keyword evidence="7" id="KW-1185">Reference proteome</keyword>
<dbReference type="Gene3D" id="3.30.390.30">
    <property type="match status" value="1"/>
</dbReference>
<gene>
    <name evidence="6" type="ORF">H0A72_18090</name>
</gene>
<dbReference type="SUPFAM" id="SSF55424">
    <property type="entry name" value="FAD/NAD-linked reductases, dimerisation (C-terminal) domain"/>
    <property type="match status" value="1"/>
</dbReference>
<accession>A0A853G4Y1</accession>
<evidence type="ECO:0000313" key="7">
    <source>
        <dbReference type="Proteomes" id="UP000559809"/>
    </source>
</evidence>
<dbReference type="NCBIfam" id="NF004939">
    <property type="entry name" value="PRK06292.1-1"/>
    <property type="match status" value="1"/>
</dbReference>
<organism evidence="6 7">
    <name type="scientific">Parapusillimonas granuli</name>
    <dbReference type="NCBI Taxonomy" id="380911"/>
    <lineage>
        <taxon>Bacteria</taxon>
        <taxon>Pseudomonadati</taxon>
        <taxon>Pseudomonadota</taxon>
        <taxon>Betaproteobacteria</taxon>
        <taxon>Burkholderiales</taxon>
        <taxon>Alcaligenaceae</taxon>
        <taxon>Parapusillimonas</taxon>
    </lineage>
</organism>
<evidence type="ECO:0000259" key="4">
    <source>
        <dbReference type="Pfam" id="PF02852"/>
    </source>
</evidence>
<evidence type="ECO:0000256" key="1">
    <source>
        <dbReference type="ARBA" id="ARBA00001974"/>
    </source>
</evidence>
<dbReference type="AlphaFoldDB" id="A0A853G4Y1"/>
<comment type="caution">
    <text evidence="6">The sequence shown here is derived from an EMBL/GenBank/DDBJ whole genome shotgun (WGS) entry which is preliminary data.</text>
</comment>
<keyword evidence="3" id="KW-0274">FAD</keyword>
<dbReference type="GO" id="GO:0004148">
    <property type="term" value="F:dihydrolipoyl dehydrogenase (NADH) activity"/>
    <property type="evidence" value="ECO:0007669"/>
    <property type="project" value="UniProtKB-EC"/>
</dbReference>
<dbReference type="InterPro" id="IPR004099">
    <property type="entry name" value="Pyr_nucl-diS_OxRdtase_dimer"/>
</dbReference>
<dbReference type="GO" id="GO:0003955">
    <property type="term" value="F:NAD(P)H dehydrogenase (quinone) activity"/>
    <property type="evidence" value="ECO:0007669"/>
    <property type="project" value="TreeGrafter"/>
</dbReference>
<dbReference type="Pfam" id="PF07992">
    <property type="entry name" value="Pyr_redox_2"/>
    <property type="match status" value="1"/>
</dbReference>
<dbReference type="PANTHER" id="PTHR43014">
    <property type="entry name" value="MERCURIC REDUCTASE"/>
    <property type="match status" value="1"/>
</dbReference>
<dbReference type="PANTHER" id="PTHR43014:SF4">
    <property type="entry name" value="PYRIDINE NUCLEOTIDE-DISULFIDE OXIDOREDUCTASE RCLA-RELATED"/>
    <property type="match status" value="1"/>
</dbReference>
<dbReference type="RefSeq" id="WP_180157878.1">
    <property type="nucleotide sequence ID" value="NZ_JACCEM010000010.1"/>
</dbReference>
<keyword evidence="6" id="KW-0560">Oxidoreductase</keyword>
<dbReference type="InterPro" id="IPR023753">
    <property type="entry name" value="FAD/NAD-binding_dom"/>
</dbReference>
<protein>
    <submittedName>
        <fullName evidence="6">Dihydrolipoyl dehydrogenase</fullName>
        <ecNumber evidence="6">1.8.1.4</ecNumber>
    </submittedName>
</protein>
<dbReference type="EC" id="1.8.1.4" evidence="6"/>
<sequence length="461" mass="48267">MPSSITTDVAIIGAGTAGLTAFSELRRLGLSALLIDHGPLGTTCARVGCMPSKAALHAGHQWANLRALLKEAAAPAGSATPDDLWSHARRTRDLLAGNTAKRTREVAGDRLLTGTARFTGPNTVDVNGQPIHARAFIVATGSRPVVPQALAALGDRLLTTDSLFDLDTLPRSVGMLGLGAIGLEMGLALSRLGVRLVAGDMKALPAGITDPKIGARAIEHFSGEITMWLGRPVEATARQQSIELRSGDAVEQVDVVLAALGRRPNVEGLDLQLAGVPLDARGQPVLHAKTLRAGSSLVFLAGDVSAIRPLMHEAVDEGLIAARAAAQSLGGSPLAELPPRRTPLAIVFSDPDIATVGQAYDTLNLDQTVIGSAQGDANGRSRVMDAEGNLVRLYVDRGNGRLLGAGLLATRGEHLAHLLAWAIQRGETVESLLTMPYYHPSIEEMVQSALKDASRQLKASA</sequence>
<keyword evidence="2" id="KW-0285">Flavoprotein</keyword>
<dbReference type="PRINTS" id="PR00411">
    <property type="entry name" value="PNDRDTASEI"/>
</dbReference>
<comment type="cofactor">
    <cofactor evidence="1">
        <name>FAD</name>
        <dbReference type="ChEBI" id="CHEBI:57692"/>
    </cofactor>
</comment>
<dbReference type="Gene3D" id="3.50.50.60">
    <property type="entry name" value="FAD/NAD(P)-binding domain"/>
    <property type="match status" value="2"/>
</dbReference>